<dbReference type="Pfam" id="PF13454">
    <property type="entry name" value="NAD_binding_9"/>
    <property type="match status" value="1"/>
</dbReference>
<name>A0A7X0FM65_9MICO</name>
<dbReference type="RefSeq" id="WP_184749284.1">
    <property type="nucleotide sequence ID" value="NZ_BAAAJR010000008.1"/>
</dbReference>
<gene>
    <name evidence="2" type="ORF">HD594_000327</name>
</gene>
<evidence type="ECO:0000313" key="2">
    <source>
        <dbReference type="EMBL" id="MBB6390014.1"/>
    </source>
</evidence>
<comment type="caution">
    <text evidence="2">The sequence shown here is derived from an EMBL/GenBank/DDBJ whole genome shotgun (WGS) entry which is preliminary data.</text>
</comment>
<feature type="domain" description="FAD-dependent urate hydroxylase HpyO/Asp monooxygenase CreE-like FAD/NAD(P)-binding" evidence="1">
    <location>
        <begin position="10"/>
        <end position="211"/>
    </location>
</feature>
<protein>
    <recommendedName>
        <fullName evidence="1">FAD-dependent urate hydroxylase HpyO/Asp monooxygenase CreE-like FAD/NAD(P)-binding domain-containing protein</fullName>
    </recommendedName>
</protein>
<evidence type="ECO:0000313" key="3">
    <source>
        <dbReference type="Proteomes" id="UP000537775"/>
    </source>
</evidence>
<reference evidence="2 3" key="1">
    <citation type="submission" date="2020-08" db="EMBL/GenBank/DDBJ databases">
        <title>Sequencing the genomes of 1000 actinobacteria strains.</title>
        <authorList>
            <person name="Klenk H.-P."/>
        </authorList>
    </citation>
    <scope>NUCLEOTIDE SEQUENCE [LARGE SCALE GENOMIC DNA]</scope>
    <source>
        <strain evidence="2 3">DSM 12511</strain>
    </source>
</reference>
<organism evidence="2 3">
    <name type="scientific">Microbacterium thalassium</name>
    <dbReference type="NCBI Taxonomy" id="362649"/>
    <lineage>
        <taxon>Bacteria</taxon>
        <taxon>Bacillati</taxon>
        <taxon>Actinomycetota</taxon>
        <taxon>Actinomycetes</taxon>
        <taxon>Micrococcales</taxon>
        <taxon>Microbacteriaceae</taxon>
        <taxon>Microbacterium</taxon>
    </lineage>
</organism>
<dbReference type="InterPro" id="IPR052189">
    <property type="entry name" value="L-asp_N-monooxygenase_NS-form"/>
</dbReference>
<dbReference type="InterPro" id="IPR038732">
    <property type="entry name" value="HpyO/CreE_NAD-binding"/>
</dbReference>
<evidence type="ECO:0000259" key="1">
    <source>
        <dbReference type="Pfam" id="PF13454"/>
    </source>
</evidence>
<dbReference type="SUPFAM" id="SSF51905">
    <property type="entry name" value="FAD/NAD(P)-binding domain"/>
    <property type="match status" value="1"/>
</dbReference>
<dbReference type="InterPro" id="IPR036188">
    <property type="entry name" value="FAD/NAD-bd_sf"/>
</dbReference>
<dbReference type="PANTHER" id="PTHR40254">
    <property type="entry name" value="BLR0577 PROTEIN"/>
    <property type="match status" value="1"/>
</dbReference>
<dbReference type="Gene3D" id="3.50.50.60">
    <property type="entry name" value="FAD/NAD(P)-binding domain"/>
    <property type="match status" value="1"/>
</dbReference>
<dbReference type="EMBL" id="JACHML010000001">
    <property type="protein sequence ID" value="MBB6390014.1"/>
    <property type="molecule type" value="Genomic_DNA"/>
</dbReference>
<keyword evidence="3" id="KW-1185">Reference proteome</keyword>
<dbReference type="AlphaFoldDB" id="A0A7X0FM65"/>
<sequence>MTTPAPASIALIGGGPRGVSLIERLGAALRDRADVDLDLHIIDDTQVGAGRTWRTDQVRELCMNTLADAVTLFTDDSVTMTGAVVEGPTMYEWCVLALHAERPSSDTAAVVADIAASHVAAFADVPVRPGLVDEYAAELTGLVPHSHPSRALYGEYLRWCHARAVAMLPGGVRVREHLGRVVAVERSGGREILSLADGREIPADAVVAATGWMPRGATASESALAGPAARRGLLWVRPDSPADQDLAAVPAGAPVIVRGLGMGFYDTMALLTIGRGGRFLESEDGLLRYEASGDEPVLHATSRRGLPFRAKSLYGSLPPRAPQRRLRGVDATRMSRPIDFDADVWPLILRDAFEAYYATLDRVRPGAVTIGLADLVRVIDRAPGHIDALAAAVAPFVPDPRDRFDLRAAIDPVRQTFSGPAAFDAFVRDAIVEDLAEAARGADSPLKAGLWSIASARQPASVLGSFGGYDARSREAGFALLHAAGGMFGSGPPAFRSRQLLALIDAGLVRFVGPAANVTVENGRFHASSADVDGSGVDADVLVDAFMHPHDLRETADPLARSLIDAGRARPFGAPSPGGGAVPTEAFDIDPGTGRLIGRDGSVDPAVHVAGIPLDAALHDTIISPMPRADSTMLRETDRVARSALAIALAAASVPATVRSTA</sequence>
<dbReference type="PANTHER" id="PTHR40254:SF1">
    <property type="entry name" value="BLR0577 PROTEIN"/>
    <property type="match status" value="1"/>
</dbReference>
<proteinExistence type="predicted"/>
<dbReference type="Proteomes" id="UP000537775">
    <property type="component" value="Unassembled WGS sequence"/>
</dbReference>
<accession>A0A7X0FM65</accession>